<evidence type="ECO:0000256" key="5">
    <source>
        <dbReference type="ARBA" id="ARBA00022840"/>
    </source>
</evidence>
<dbReference type="GO" id="GO:0006529">
    <property type="term" value="P:asparagine biosynthetic process"/>
    <property type="evidence" value="ECO:0007669"/>
    <property type="project" value="UniProtKB-KW"/>
</dbReference>
<keyword evidence="13" id="KW-1185">Reference proteome</keyword>
<dbReference type="SUPFAM" id="SSF56235">
    <property type="entry name" value="N-terminal nucleophile aminohydrolases (Ntn hydrolases)"/>
    <property type="match status" value="1"/>
</dbReference>
<feature type="site" description="Important for beta-aspartyl-AMP intermediate formation" evidence="10">
    <location>
        <position position="365"/>
    </location>
</feature>
<dbReference type="EC" id="6.3.5.4" evidence="3"/>
<feature type="binding site" evidence="9">
    <location>
        <position position="289"/>
    </location>
    <ligand>
        <name>ATP</name>
        <dbReference type="ChEBI" id="CHEBI:30616"/>
    </ligand>
</feature>
<evidence type="ECO:0000256" key="1">
    <source>
        <dbReference type="ARBA" id="ARBA00005187"/>
    </source>
</evidence>
<evidence type="ECO:0000259" key="11">
    <source>
        <dbReference type="PROSITE" id="PS51278"/>
    </source>
</evidence>
<dbReference type="CDD" id="cd01991">
    <property type="entry name" value="Asn_synthase_B_C"/>
    <property type="match status" value="1"/>
</dbReference>
<feature type="binding site" evidence="9">
    <location>
        <position position="100"/>
    </location>
    <ligand>
        <name>L-glutamine</name>
        <dbReference type="ChEBI" id="CHEBI:58359"/>
    </ligand>
</feature>
<evidence type="ECO:0000256" key="10">
    <source>
        <dbReference type="PIRSR" id="PIRSR001589-3"/>
    </source>
</evidence>
<feature type="active site" description="For GATase activity" evidence="8">
    <location>
        <position position="2"/>
    </location>
</feature>
<keyword evidence="12" id="KW-0436">Ligase</keyword>
<evidence type="ECO:0000313" key="12">
    <source>
        <dbReference type="EMBL" id="TWT38920.1"/>
    </source>
</evidence>
<evidence type="ECO:0000256" key="4">
    <source>
        <dbReference type="ARBA" id="ARBA00022741"/>
    </source>
</evidence>
<keyword evidence="6 8" id="KW-0315">Glutamine amidotransferase</keyword>
<dbReference type="RefSeq" id="WP_146429139.1">
    <property type="nucleotide sequence ID" value="NZ_SJPF01000001.1"/>
</dbReference>
<feature type="domain" description="Glutamine amidotransferase type-2" evidence="11">
    <location>
        <begin position="2"/>
        <end position="211"/>
    </location>
</feature>
<name>A0A5C5VLT4_9BACT</name>
<dbReference type="PIRSF" id="PIRSF001589">
    <property type="entry name" value="Asn_synthetase_glu-h"/>
    <property type="match status" value="1"/>
</dbReference>
<comment type="pathway">
    <text evidence="1">Amino-acid biosynthesis; L-asparagine biosynthesis; L-asparagine from L-aspartate (L-Gln route): step 1/1.</text>
</comment>
<dbReference type="GO" id="GO:0005524">
    <property type="term" value="F:ATP binding"/>
    <property type="evidence" value="ECO:0007669"/>
    <property type="project" value="UniProtKB-KW"/>
</dbReference>
<dbReference type="NCBIfam" id="TIGR01536">
    <property type="entry name" value="asn_synth_AEB"/>
    <property type="match status" value="1"/>
</dbReference>
<dbReference type="PANTHER" id="PTHR43284">
    <property type="entry name" value="ASPARAGINE SYNTHETASE (GLUTAMINE-HYDROLYZING)"/>
    <property type="match status" value="1"/>
</dbReference>
<dbReference type="Gene3D" id="3.60.20.10">
    <property type="entry name" value="Glutamine Phosphoribosylpyrophosphate, subunit 1, domain 1"/>
    <property type="match status" value="1"/>
</dbReference>
<evidence type="ECO:0000256" key="8">
    <source>
        <dbReference type="PIRSR" id="PIRSR001589-1"/>
    </source>
</evidence>
<evidence type="ECO:0000313" key="13">
    <source>
        <dbReference type="Proteomes" id="UP000318878"/>
    </source>
</evidence>
<dbReference type="InterPro" id="IPR014729">
    <property type="entry name" value="Rossmann-like_a/b/a_fold"/>
</dbReference>
<accession>A0A5C5VLT4</accession>
<keyword evidence="8" id="KW-0028">Amino-acid biosynthesis</keyword>
<keyword evidence="5 9" id="KW-0067">ATP-binding</keyword>
<evidence type="ECO:0000256" key="6">
    <source>
        <dbReference type="ARBA" id="ARBA00022962"/>
    </source>
</evidence>
<comment type="catalytic activity">
    <reaction evidence="7">
        <text>L-aspartate + L-glutamine + ATP + H2O = L-asparagine + L-glutamate + AMP + diphosphate + H(+)</text>
        <dbReference type="Rhea" id="RHEA:12228"/>
        <dbReference type="ChEBI" id="CHEBI:15377"/>
        <dbReference type="ChEBI" id="CHEBI:15378"/>
        <dbReference type="ChEBI" id="CHEBI:29985"/>
        <dbReference type="ChEBI" id="CHEBI:29991"/>
        <dbReference type="ChEBI" id="CHEBI:30616"/>
        <dbReference type="ChEBI" id="CHEBI:33019"/>
        <dbReference type="ChEBI" id="CHEBI:58048"/>
        <dbReference type="ChEBI" id="CHEBI:58359"/>
        <dbReference type="ChEBI" id="CHEBI:456215"/>
        <dbReference type="EC" id="6.3.5.4"/>
    </reaction>
</comment>
<dbReference type="InterPro" id="IPR017932">
    <property type="entry name" value="GATase_2_dom"/>
</dbReference>
<comment type="similarity">
    <text evidence="2">Belongs to the asparagine synthetase family.</text>
</comment>
<dbReference type="InterPro" id="IPR033738">
    <property type="entry name" value="AsnB_N"/>
</dbReference>
<evidence type="ECO:0000256" key="7">
    <source>
        <dbReference type="ARBA" id="ARBA00048741"/>
    </source>
</evidence>
<comment type="caution">
    <text evidence="12">The sequence shown here is derived from an EMBL/GenBank/DDBJ whole genome shotgun (WGS) entry which is preliminary data.</text>
</comment>
<dbReference type="InterPro" id="IPR029055">
    <property type="entry name" value="Ntn_hydrolases_N"/>
</dbReference>
<reference evidence="12 13" key="1">
    <citation type="submission" date="2019-02" db="EMBL/GenBank/DDBJ databases">
        <title>Deep-cultivation of Planctomycetes and their phenomic and genomic characterization uncovers novel biology.</title>
        <authorList>
            <person name="Wiegand S."/>
            <person name="Jogler M."/>
            <person name="Boedeker C."/>
            <person name="Pinto D."/>
            <person name="Vollmers J."/>
            <person name="Rivas-Marin E."/>
            <person name="Kohn T."/>
            <person name="Peeters S.H."/>
            <person name="Heuer A."/>
            <person name="Rast P."/>
            <person name="Oberbeckmann S."/>
            <person name="Bunk B."/>
            <person name="Jeske O."/>
            <person name="Meyerdierks A."/>
            <person name="Storesund J.E."/>
            <person name="Kallscheuer N."/>
            <person name="Luecker S."/>
            <person name="Lage O.M."/>
            <person name="Pohl T."/>
            <person name="Merkel B.J."/>
            <person name="Hornburger P."/>
            <person name="Mueller R.-W."/>
            <person name="Bruemmer F."/>
            <person name="Labrenz M."/>
            <person name="Spormann A.M."/>
            <person name="Op Den Camp H."/>
            <person name="Overmann J."/>
            <person name="Amann R."/>
            <person name="Jetten M.S.M."/>
            <person name="Mascher T."/>
            <person name="Medema M.H."/>
            <person name="Devos D.P."/>
            <person name="Kaster A.-K."/>
            <person name="Ovreas L."/>
            <person name="Rohde M."/>
            <person name="Galperin M.Y."/>
            <person name="Jogler C."/>
        </authorList>
    </citation>
    <scope>NUCLEOTIDE SEQUENCE [LARGE SCALE GENOMIC DNA]</scope>
    <source>
        <strain evidence="12 13">Enr8</strain>
    </source>
</reference>
<dbReference type="Pfam" id="PF13537">
    <property type="entry name" value="GATase_7"/>
    <property type="match status" value="1"/>
</dbReference>
<dbReference type="Pfam" id="PF00733">
    <property type="entry name" value="Asn_synthase"/>
    <property type="match status" value="1"/>
</dbReference>
<dbReference type="SUPFAM" id="SSF52402">
    <property type="entry name" value="Adenine nucleotide alpha hydrolases-like"/>
    <property type="match status" value="1"/>
</dbReference>
<dbReference type="InterPro" id="IPR001962">
    <property type="entry name" value="Asn_synthase"/>
</dbReference>
<organism evidence="12 13">
    <name type="scientific">Blastopirellula retiformator</name>
    <dbReference type="NCBI Taxonomy" id="2527970"/>
    <lineage>
        <taxon>Bacteria</taxon>
        <taxon>Pseudomonadati</taxon>
        <taxon>Planctomycetota</taxon>
        <taxon>Planctomycetia</taxon>
        <taxon>Pirellulales</taxon>
        <taxon>Pirellulaceae</taxon>
        <taxon>Blastopirellula</taxon>
    </lineage>
</organism>
<dbReference type="EMBL" id="SJPF01000001">
    <property type="protein sequence ID" value="TWT38920.1"/>
    <property type="molecule type" value="Genomic_DNA"/>
</dbReference>
<dbReference type="Proteomes" id="UP000318878">
    <property type="component" value="Unassembled WGS sequence"/>
</dbReference>
<dbReference type="GO" id="GO:0004066">
    <property type="term" value="F:asparagine synthase (glutamine-hydrolyzing) activity"/>
    <property type="evidence" value="ECO:0007669"/>
    <property type="project" value="UniProtKB-EC"/>
</dbReference>
<dbReference type="PROSITE" id="PS51278">
    <property type="entry name" value="GATASE_TYPE_2"/>
    <property type="match status" value="1"/>
</dbReference>
<dbReference type="InterPro" id="IPR051786">
    <property type="entry name" value="ASN_synthetase/amidase"/>
</dbReference>
<dbReference type="InterPro" id="IPR006426">
    <property type="entry name" value="Asn_synth_AEB"/>
</dbReference>
<dbReference type="GO" id="GO:0005829">
    <property type="term" value="C:cytosol"/>
    <property type="evidence" value="ECO:0007669"/>
    <property type="project" value="TreeGrafter"/>
</dbReference>
<keyword evidence="8" id="KW-0061">Asparagine biosynthesis</keyword>
<sequence>MCGICAVFSKDADASNELVSKGISAIRHRGTDGIGIWSSDDQAIAMGHVRLSLMDLANGAQPLFNETGEIASVVSGEFYDSALLRDRLIATGHHLRTSSDSEILIHLYEDLGTNCLEHLDGEFAFVLWDSKRKRIFAARDRFGVKPLYYAESNNRLYLASEAKALFAMGIKPAWDEQSVFQHLLACMDNDRSLFHSVRQVRPGSYLTDSGAGIDRKSYWELSFDAAETESDRSEAELLNEVRTELRSSVSSRMVADVPVGFMLSGGLDSSIVTSLGMQSRPIGSSAFTVRFEHAAYDESLRARAVADHCGTPLVEIRVGLREIADHFAKAVWHGETVCFNGHAQARFLLSQQISRHGFKAVVGGEGADELFAGYHFFDSPNPERGVDKTKVNELASVIDQLGCLPSMIQGFWQARKPIRELLSQDWKARSRNPFESMLENLDIKEISKYQPLTQSQSIWIQTFLPNYVLAAERLDMAHSVEVRQPFLSHKLFDVVKHVPANLLRNRFADKPLLRKASSDWLPHEILKCPKHPFTAPPATLNDNPLMEFFFDVFHSRDFQDLPFFDCEKVIRLVDGLESMTPSQRIAMDQPLSIIASLCVLQREFISGSKPIALH</sequence>
<keyword evidence="4 9" id="KW-0547">Nucleotide-binding</keyword>
<dbReference type="OrthoDB" id="9763290at2"/>
<proteinExistence type="inferred from homology"/>
<protein>
    <recommendedName>
        <fullName evidence="3">asparagine synthase (glutamine-hydrolyzing)</fullName>
        <ecNumber evidence="3">6.3.5.4</ecNumber>
    </recommendedName>
</protein>
<evidence type="ECO:0000256" key="3">
    <source>
        <dbReference type="ARBA" id="ARBA00012737"/>
    </source>
</evidence>
<dbReference type="CDD" id="cd00712">
    <property type="entry name" value="AsnB"/>
    <property type="match status" value="1"/>
</dbReference>
<dbReference type="AlphaFoldDB" id="A0A5C5VLT4"/>
<evidence type="ECO:0000256" key="2">
    <source>
        <dbReference type="ARBA" id="ARBA00005752"/>
    </source>
</evidence>
<gene>
    <name evidence="12" type="primary">asnB_1</name>
    <name evidence="12" type="ORF">Enr8_06140</name>
</gene>
<evidence type="ECO:0000256" key="9">
    <source>
        <dbReference type="PIRSR" id="PIRSR001589-2"/>
    </source>
</evidence>
<dbReference type="PANTHER" id="PTHR43284:SF1">
    <property type="entry name" value="ASPARAGINE SYNTHETASE"/>
    <property type="match status" value="1"/>
</dbReference>
<dbReference type="Gene3D" id="3.40.50.620">
    <property type="entry name" value="HUPs"/>
    <property type="match status" value="1"/>
</dbReference>